<reference evidence="9" key="3">
    <citation type="submission" date="2025-09" db="UniProtKB">
        <authorList>
            <consortium name="Ensembl"/>
        </authorList>
    </citation>
    <scope>IDENTIFICATION</scope>
</reference>
<dbReference type="GeneTree" id="ENSGT00940000153527"/>
<evidence type="ECO:0000256" key="4">
    <source>
        <dbReference type="ARBA" id="ARBA00023136"/>
    </source>
</evidence>
<dbReference type="Pfam" id="PF07686">
    <property type="entry name" value="V-set"/>
    <property type="match status" value="2"/>
</dbReference>
<dbReference type="SMART" id="SM00406">
    <property type="entry name" value="IGv"/>
    <property type="match status" value="2"/>
</dbReference>
<dbReference type="GO" id="GO:0005102">
    <property type="term" value="F:signaling receptor binding"/>
    <property type="evidence" value="ECO:0007669"/>
    <property type="project" value="TreeGrafter"/>
</dbReference>
<dbReference type="GeneID" id="114039251"/>
<dbReference type="GO" id="GO:0001817">
    <property type="term" value="P:regulation of cytokine production"/>
    <property type="evidence" value="ECO:0007669"/>
    <property type="project" value="TreeGrafter"/>
</dbReference>
<feature type="domain" description="Ig-like" evidence="8">
    <location>
        <begin position="161"/>
        <end position="273"/>
    </location>
</feature>
<evidence type="ECO:0000313" key="9">
    <source>
        <dbReference type="Ensembl" id="ENSVURP00010021589.1"/>
    </source>
</evidence>
<dbReference type="SMART" id="SM00408">
    <property type="entry name" value="IGc2"/>
    <property type="match status" value="2"/>
</dbReference>
<sequence>MIWIIKWNPWPAAYSSSSLPLYLICLIPQLPCISGSVLHKGTFTVSGPLVQPTLAWVGEDVLLSCHLSPKMDAREMTVKWVRGSLVVHMYRMGNEMEEVQAPAFQGRTKMLREDMAEGKVTVRIHLVQLSDTGLYTCYFQAGIFYNETSFDLQVAERQKLPLSVAGPAQLIQAKEGEDVTLSCDISPTMDARDMTVNWFRNQTLVYRYPNGENLEESQGTELQGRTELLKHDMAEGKVTLRIQQVQVSDSGPYTCQMQSPTYHSEAHIELQIAECLPTSQKTLPIMIAAVVLVVFTGSLMVTCFFCKTKFQRLKGAEGLMLRLSPCSSLPTSLTCPWYLPGYFRFAVN</sequence>
<dbReference type="SUPFAM" id="SSF48726">
    <property type="entry name" value="Immunoglobulin"/>
    <property type="match status" value="2"/>
</dbReference>
<dbReference type="AlphaFoldDB" id="A0A4X2L9M0"/>
<evidence type="ECO:0000256" key="6">
    <source>
        <dbReference type="ARBA" id="ARBA00023319"/>
    </source>
</evidence>
<reference evidence="10" key="1">
    <citation type="submission" date="2018-12" db="EMBL/GenBank/DDBJ databases">
        <authorList>
            <person name="Yazar S."/>
        </authorList>
    </citation>
    <scope>NUCLEOTIDE SEQUENCE [LARGE SCALE GENOMIC DNA]</scope>
</reference>
<dbReference type="STRING" id="29139.ENSVURP00010021589"/>
<dbReference type="Ensembl" id="ENSVURT00010024587.1">
    <property type="protein sequence ID" value="ENSVURP00010021589.1"/>
    <property type="gene ID" value="ENSVURG00010016548.1"/>
</dbReference>
<evidence type="ECO:0000256" key="2">
    <source>
        <dbReference type="ARBA" id="ARBA00022692"/>
    </source>
</evidence>
<dbReference type="OMA" id="NISAVHM"/>
<dbReference type="InterPro" id="IPR007110">
    <property type="entry name" value="Ig-like_dom"/>
</dbReference>
<proteinExistence type="predicted"/>
<keyword evidence="6" id="KW-0393">Immunoglobulin domain</keyword>
<dbReference type="FunFam" id="2.60.40.10:FF:000183">
    <property type="entry name" value="Myelin-oligodendrocyte glycoprotein"/>
    <property type="match status" value="2"/>
</dbReference>
<dbReference type="SMART" id="SM00409">
    <property type="entry name" value="IG"/>
    <property type="match status" value="2"/>
</dbReference>
<evidence type="ECO:0000256" key="3">
    <source>
        <dbReference type="ARBA" id="ARBA00022989"/>
    </source>
</evidence>
<evidence type="ECO:0000256" key="5">
    <source>
        <dbReference type="ARBA" id="ARBA00023157"/>
    </source>
</evidence>
<dbReference type="Gene3D" id="2.60.40.10">
    <property type="entry name" value="Immunoglobulins"/>
    <property type="match status" value="2"/>
</dbReference>
<dbReference type="InterPro" id="IPR050504">
    <property type="entry name" value="IgSF_BTN/MOG"/>
</dbReference>
<evidence type="ECO:0000259" key="8">
    <source>
        <dbReference type="PROSITE" id="PS50835"/>
    </source>
</evidence>
<evidence type="ECO:0000256" key="1">
    <source>
        <dbReference type="ARBA" id="ARBA00004370"/>
    </source>
</evidence>
<protein>
    <recommendedName>
        <fullName evidence="8">Ig-like domain-containing protein</fullName>
    </recommendedName>
</protein>
<dbReference type="InterPro" id="IPR013783">
    <property type="entry name" value="Ig-like_fold"/>
</dbReference>
<accession>A0A4X2L9M0</accession>
<name>A0A4X2L9M0_VOMUR</name>
<dbReference type="InterPro" id="IPR013106">
    <property type="entry name" value="Ig_V-set"/>
</dbReference>
<dbReference type="PANTHER" id="PTHR24100:SF149">
    <property type="entry name" value="BG-LIKE ANTIGEN 1-RELATED"/>
    <property type="match status" value="1"/>
</dbReference>
<dbReference type="InterPro" id="IPR003598">
    <property type="entry name" value="Ig_sub2"/>
</dbReference>
<gene>
    <name evidence="9" type="primary">LOC114039251</name>
</gene>
<dbReference type="CDD" id="cd05713">
    <property type="entry name" value="IgV_MOG_like"/>
    <property type="match status" value="1"/>
</dbReference>
<dbReference type="GO" id="GO:0009897">
    <property type="term" value="C:external side of plasma membrane"/>
    <property type="evidence" value="ECO:0007669"/>
    <property type="project" value="TreeGrafter"/>
</dbReference>
<keyword evidence="5" id="KW-1015">Disulfide bond</keyword>
<dbReference type="PROSITE" id="PS50835">
    <property type="entry name" value="IG_LIKE"/>
    <property type="match status" value="2"/>
</dbReference>
<keyword evidence="3 7" id="KW-1133">Transmembrane helix</keyword>
<dbReference type="OrthoDB" id="9450371at2759"/>
<keyword evidence="4 7" id="KW-0472">Membrane</keyword>
<feature type="transmembrane region" description="Helical" evidence="7">
    <location>
        <begin position="285"/>
        <end position="306"/>
    </location>
</feature>
<dbReference type="InterPro" id="IPR036179">
    <property type="entry name" value="Ig-like_dom_sf"/>
</dbReference>
<dbReference type="Proteomes" id="UP000314987">
    <property type="component" value="Unassembled WGS sequence"/>
</dbReference>
<keyword evidence="10" id="KW-1185">Reference proteome</keyword>
<evidence type="ECO:0000256" key="7">
    <source>
        <dbReference type="SAM" id="Phobius"/>
    </source>
</evidence>
<dbReference type="PANTHER" id="PTHR24100">
    <property type="entry name" value="BUTYROPHILIN"/>
    <property type="match status" value="1"/>
</dbReference>
<organism evidence="9 10">
    <name type="scientific">Vombatus ursinus</name>
    <name type="common">Common wombat</name>
    <dbReference type="NCBI Taxonomy" id="29139"/>
    <lineage>
        <taxon>Eukaryota</taxon>
        <taxon>Metazoa</taxon>
        <taxon>Chordata</taxon>
        <taxon>Craniata</taxon>
        <taxon>Vertebrata</taxon>
        <taxon>Euteleostomi</taxon>
        <taxon>Mammalia</taxon>
        <taxon>Metatheria</taxon>
        <taxon>Diprotodontia</taxon>
        <taxon>Vombatidae</taxon>
        <taxon>Vombatus</taxon>
    </lineage>
</organism>
<dbReference type="RefSeq" id="XP_027712736.1">
    <property type="nucleotide sequence ID" value="XM_027856935.1"/>
</dbReference>
<evidence type="ECO:0000313" key="10">
    <source>
        <dbReference type="Proteomes" id="UP000314987"/>
    </source>
</evidence>
<dbReference type="GO" id="GO:0050852">
    <property type="term" value="P:T cell receptor signaling pathway"/>
    <property type="evidence" value="ECO:0007669"/>
    <property type="project" value="TreeGrafter"/>
</dbReference>
<dbReference type="InterPro" id="IPR003599">
    <property type="entry name" value="Ig_sub"/>
</dbReference>
<reference evidence="9" key="2">
    <citation type="submission" date="2025-08" db="UniProtKB">
        <authorList>
            <consortium name="Ensembl"/>
        </authorList>
    </citation>
    <scope>IDENTIFICATION</scope>
</reference>
<feature type="domain" description="Ig-like" evidence="8">
    <location>
        <begin position="48"/>
        <end position="137"/>
    </location>
</feature>
<keyword evidence="2 7" id="KW-0812">Transmembrane</keyword>
<comment type="subcellular location">
    <subcellularLocation>
        <location evidence="1">Membrane</location>
    </subcellularLocation>
</comment>